<dbReference type="Proteomes" id="UP000326476">
    <property type="component" value="Unassembled WGS sequence"/>
</dbReference>
<dbReference type="AlphaFoldDB" id="A0A5N1BR39"/>
<protein>
    <submittedName>
        <fullName evidence="1">Uncharacterized protein</fullName>
    </submittedName>
</protein>
<dbReference type="RefSeq" id="WP_111821318.1">
    <property type="nucleotide sequence ID" value="NZ_QMGY01000001.1"/>
</dbReference>
<comment type="caution">
    <text evidence="1">The sequence shown here is derived from an EMBL/GenBank/DDBJ whole genome shotgun (WGS) entry which is preliminary data.</text>
</comment>
<dbReference type="EMBL" id="VYVN01000001">
    <property type="protein sequence ID" value="KAA9242648.1"/>
    <property type="molecule type" value="Genomic_DNA"/>
</dbReference>
<name>A0A5N1BR39_9LACT</name>
<organism evidence="1 2">
    <name type="scientific">Aerococcus tenax</name>
    <dbReference type="NCBI Taxonomy" id="3078812"/>
    <lineage>
        <taxon>Bacteria</taxon>
        <taxon>Bacillati</taxon>
        <taxon>Bacillota</taxon>
        <taxon>Bacilli</taxon>
        <taxon>Lactobacillales</taxon>
        <taxon>Aerococcaceae</taxon>
        <taxon>Aerococcus</taxon>
    </lineage>
</organism>
<keyword evidence="2" id="KW-1185">Reference proteome</keyword>
<proteinExistence type="predicted"/>
<sequence length="59" mass="6303">MVFSEADACSALGTGFDIQGWGMDPSLFLPPNLKGILLASALTFPKDFGILKDCKLEVI</sequence>
<evidence type="ECO:0000313" key="2">
    <source>
        <dbReference type="Proteomes" id="UP000326476"/>
    </source>
</evidence>
<reference evidence="2" key="1">
    <citation type="submission" date="2019-09" db="EMBL/GenBank/DDBJ databases">
        <title>Draft genome sequence assemblies of isolates from the urinary tract.</title>
        <authorList>
            <person name="Mores C.R."/>
            <person name="Putonti C."/>
            <person name="Wolfe A.J."/>
        </authorList>
    </citation>
    <scope>NUCLEOTIDE SEQUENCE [LARGE SCALE GENOMIC DNA]</scope>
    <source>
        <strain evidence="2">UMB8614</strain>
    </source>
</reference>
<evidence type="ECO:0000313" key="1">
    <source>
        <dbReference type="EMBL" id="KAA9242648.1"/>
    </source>
</evidence>
<accession>A0A5N1BR39</accession>
<gene>
    <name evidence="1" type="ORF">F6I34_00345</name>
</gene>